<dbReference type="Proteomes" id="UP000095003">
    <property type="component" value="Unassembled WGS sequence"/>
</dbReference>
<name>A0A1E3AN19_9FIRM</name>
<dbReference type="AlphaFoldDB" id="A0A1E3AN19"/>
<dbReference type="Proteomes" id="UP000094067">
    <property type="component" value="Unassembled WGS sequence"/>
</dbReference>
<evidence type="ECO:0000313" key="3">
    <source>
        <dbReference type="Proteomes" id="UP000094067"/>
    </source>
</evidence>
<gene>
    <name evidence="2" type="ORF">BEH84_04462</name>
    <name evidence="1" type="ORF">BEI61_04994</name>
</gene>
<sequence length="35" mass="4025">MKGFYVGEGYMGCVNGQYMLFADEADYMDYVEEQA</sequence>
<accession>A0A1E3AN19</accession>
<comment type="caution">
    <text evidence="2">The sequence shown here is derived from an EMBL/GenBank/DDBJ whole genome shotgun (WGS) entry which is preliminary data.</text>
</comment>
<protein>
    <submittedName>
        <fullName evidence="2">Uncharacterized protein</fullName>
    </submittedName>
</protein>
<dbReference type="EMBL" id="MCGI01000004">
    <property type="protein sequence ID" value="ODM10093.1"/>
    <property type="molecule type" value="Genomic_DNA"/>
</dbReference>
<proteinExistence type="predicted"/>
<evidence type="ECO:0000313" key="1">
    <source>
        <dbReference type="EMBL" id="ODM04190.1"/>
    </source>
</evidence>
<evidence type="ECO:0000313" key="2">
    <source>
        <dbReference type="EMBL" id="ODM10093.1"/>
    </source>
</evidence>
<reference evidence="3 4" key="1">
    <citation type="submission" date="2016-07" db="EMBL/GenBank/DDBJ databases">
        <title>Characterization of isolates of Eisenbergiella tayi derived from blood cultures, using whole genome sequencing.</title>
        <authorList>
            <person name="Burdz T."/>
            <person name="Wiebe D."/>
            <person name="Huynh C."/>
            <person name="Bernard K."/>
        </authorList>
    </citation>
    <scope>NUCLEOTIDE SEQUENCE [LARGE SCALE GENOMIC DNA]</scope>
    <source>
        <strain evidence="1 3">NML 110608</strain>
        <strain evidence="2 4">NML 120489</strain>
    </source>
</reference>
<dbReference type="EMBL" id="MCGH01000003">
    <property type="protein sequence ID" value="ODM04190.1"/>
    <property type="molecule type" value="Genomic_DNA"/>
</dbReference>
<evidence type="ECO:0000313" key="4">
    <source>
        <dbReference type="Proteomes" id="UP000095003"/>
    </source>
</evidence>
<organism evidence="2 4">
    <name type="scientific">Eisenbergiella tayi</name>
    <dbReference type="NCBI Taxonomy" id="1432052"/>
    <lineage>
        <taxon>Bacteria</taxon>
        <taxon>Bacillati</taxon>
        <taxon>Bacillota</taxon>
        <taxon>Clostridia</taxon>
        <taxon>Lachnospirales</taxon>
        <taxon>Lachnospiraceae</taxon>
        <taxon>Eisenbergiella</taxon>
    </lineage>
</organism>